<organism evidence="2 3">
    <name type="scientific">Penicillium cf. viridicatum</name>
    <dbReference type="NCBI Taxonomy" id="2972119"/>
    <lineage>
        <taxon>Eukaryota</taxon>
        <taxon>Fungi</taxon>
        <taxon>Dikarya</taxon>
        <taxon>Ascomycota</taxon>
        <taxon>Pezizomycotina</taxon>
        <taxon>Eurotiomycetes</taxon>
        <taxon>Eurotiomycetidae</taxon>
        <taxon>Eurotiales</taxon>
        <taxon>Aspergillaceae</taxon>
        <taxon>Penicillium</taxon>
    </lineage>
</organism>
<evidence type="ECO:0000259" key="1">
    <source>
        <dbReference type="Pfam" id="PF07992"/>
    </source>
</evidence>
<evidence type="ECO:0000313" key="2">
    <source>
        <dbReference type="EMBL" id="KAJ5209772.1"/>
    </source>
</evidence>
<dbReference type="Proteomes" id="UP001150942">
    <property type="component" value="Unassembled WGS sequence"/>
</dbReference>
<name>A0A9W9MYF5_9EURO</name>
<feature type="domain" description="FAD/NAD(P)-binding" evidence="1">
    <location>
        <begin position="15"/>
        <end position="114"/>
    </location>
</feature>
<keyword evidence="3" id="KW-1185">Reference proteome</keyword>
<dbReference type="EMBL" id="JAPQKQ010000002">
    <property type="protein sequence ID" value="KAJ5209772.1"/>
    <property type="molecule type" value="Genomic_DNA"/>
</dbReference>
<dbReference type="Pfam" id="PF07992">
    <property type="entry name" value="Pyr_redox_2"/>
    <property type="match status" value="1"/>
</dbReference>
<dbReference type="InterPro" id="IPR036188">
    <property type="entry name" value="FAD/NAD-bd_sf"/>
</dbReference>
<proteinExistence type="predicted"/>
<protein>
    <recommendedName>
        <fullName evidence="1">FAD/NAD(P)-binding domain-containing protein</fullName>
    </recommendedName>
</protein>
<accession>A0A9W9MYF5</accession>
<reference evidence="2" key="2">
    <citation type="journal article" date="2023" name="IMA Fungus">
        <title>Comparative genomic study of the Penicillium genus elucidates a diverse pangenome and 15 lateral gene transfer events.</title>
        <authorList>
            <person name="Petersen C."/>
            <person name="Sorensen T."/>
            <person name="Nielsen M.R."/>
            <person name="Sondergaard T.E."/>
            <person name="Sorensen J.L."/>
            <person name="Fitzpatrick D.A."/>
            <person name="Frisvad J.C."/>
            <person name="Nielsen K.L."/>
        </authorList>
    </citation>
    <scope>NUCLEOTIDE SEQUENCE</scope>
    <source>
        <strain evidence="2">IBT 20477</strain>
    </source>
</reference>
<dbReference type="InterPro" id="IPR023753">
    <property type="entry name" value="FAD/NAD-binding_dom"/>
</dbReference>
<evidence type="ECO:0000313" key="3">
    <source>
        <dbReference type="Proteomes" id="UP001150942"/>
    </source>
</evidence>
<dbReference type="AlphaFoldDB" id="A0A9W9MYF5"/>
<dbReference type="SUPFAM" id="SSF51905">
    <property type="entry name" value="FAD/NAD(P)-binding domain"/>
    <property type="match status" value="1"/>
</dbReference>
<dbReference type="GO" id="GO:0004174">
    <property type="term" value="F:electron-transferring-flavoprotein dehydrogenase activity"/>
    <property type="evidence" value="ECO:0007669"/>
    <property type="project" value="TreeGrafter"/>
</dbReference>
<dbReference type="PANTHER" id="PTHR43735">
    <property type="entry name" value="APOPTOSIS-INDUCING FACTOR 1"/>
    <property type="match status" value="1"/>
</dbReference>
<dbReference type="GO" id="GO:0005737">
    <property type="term" value="C:cytoplasm"/>
    <property type="evidence" value="ECO:0007669"/>
    <property type="project" value="TreeGrafter"/>
</dbReference>
<gene>
    <name evidence="2" type="ORF">N7449_004151</name>
</gene>
<comment type="caution">
    <text evidence="2">The sequence shown here is derived from an EMBL/GenBank/DDBJ whole genome shotgun (WGS) entry which is preliminary data.</text>
</comment>
<dbReference type="Gene3D" id="3.50.50.60">
    <property type="entry name" value="FAD/NAD(P)-binding domain"/>
    <property type="match status" value="1"/>
</dbReference>
<dbReference type="OrthoDB" id="202203at2759"/>
<sequence length="140" mass="15404">MRSYLTGASIFTQRIIEAQNLGVVVVGGGVEFAGKIQTHHPGTPVTLVHSRDELLSNEPLPKEFKLRTLQLLRQQGVSVILNQRADIEELPDGTYYVKFNDGNRLHTAMVIMAMASSTPASRFLPSWALSNTGTINVDLK</sequence>
<dbReference type="PANTHER" id="PTHR43735:SF24">
    <property type="entry name" value="NUCLEOTIDE-DISULPHIDE OXIDOREDUCTASE AMID-LIKE, PUTATIVE (AFU_ORTHOLOGUE AFUA_1G17180)-RELATED"/>
    <property type="match status" value="1"/>
</dbReference>
<dbReference type="GO" id="GO:0050660">
    <property type="term" value="F:flavin adenine dinucleotide binding"/>
    <property type="evidence" value="ECO:0007669"/>
    <property type="project" value="TreeGrafter"/>
</dbReference>
<reference evidence="2" key="1">
    <citation type="submission" date="2022-11" db="EMBL/GenBank/DDBJ databases">
        <authorList>
            <person name="Petersen C."/>
        </authorList>
    </citation>
    <scope>NUCLEOTIDE SEQUENCE</scope>
    <source>
        <strain evidence="2">IBT 20477</strain>
    </source>
</reference>